<feature type="compositionally biased region" description="Polar residues" evidence="1">
    <location>
        <begin position="331"/>
        <end position="346"/>
    </location>
</feature>
<evidence type="ECO:0000313" key="2">
    <source>
        <dbReference type="EMBL" id="RYQ83116.1"/>
    </source>
</evidence>
<comment type="caution">
    <text evidence="2">The sequence shown here is derived from an EMBL/GenBank/DDBJ whole genome shotgun (WGS) entry which is preliminary data.</text>
</comment>
<feature type="compositionally biased region" description="Low complexity" evidence="1">
    <location>
        <begin position="348"/>
        <end position="359"/>
    </location>
</feature>
<proteinExistence type="predicted"/>
<dbReference type="PANTHER" id="PTHR34835">
    <property type="entry name" value="OS07G0283600 PROTEIN-RELATED"/>
    <property type="match status" value="1"/>
</dbReference>
<sequence length="710" mass="81503">MSQENRDIIEQMGFGALAHVLEMNVSHALLRELIDCFDDYKGCLKTFQGNIKITSRKVTAALGINNGENLFYDKVDYTKLNPEDKKIFDSVKNISLATLTRNVLDMSIEGEENRQKFKSTFVVFLQKYFLLPTTVSVASPIHKPLIFHVDNIQEWDWAKHVLNFLIKGIENKRKGTKQSVDGCVFVLMLIYFHETKFSRPFGPDAPPAPWVAHWTKQKMLDRISREATDPLKKKDFLNLKLNPNLTKYHQQREQDKNSETTTENESTPTDSESKSESENQFSFLRTNSNYSTLTSSLFTFLRNSLALSLPSSLQEELINDDFIYVPPESQTQQTFNEEQKTQQQPSKEPAAQQTEQQKQAAEESSPRNTEPEPLINVSHPKQQQQEAQPEFFISSVSYICPPEPEKQDVEISSLRKTEPKLTLSVTSSVIKELINDAYIYEVFDNDPAEKQQQPRQRKYDMPFFSLGISPPASQPTHPSEPPVSQLKILAEAVEDAGVTTALKFAEATSFEPTLPAAEVFKTPEKKIKISKELIEKCYHWMTHVKTTKDSRNEYDTIFVLKHEALYEGLTEYFMSLMPKEQVHAMNFMSGTYGVDYTDKRTNKAYSYLCQFAMERIGGCGLLMSTKKNFMSLTPINKLKKDIPESRVKLNKFVEEIDDFRYRYGPNLLLHKMNKIRDQVIWESEAIRLPKPSTVLSSLYCKFTSGDLDSK</sequence>
<dbReference type="AlphaFoldDB" id="A0A444X086"/>
<dbReference type="EMBL" id="SDMP01000020">
    <property type="protein sequence ID" value="RYQ83116.1"/>
    <property type="molecule type" value="Genomic_DNA"/>
</dbReference>
<keyword evidence="3" id="KW-1185">Reference proteome</keyword>
<feature type="compositionally biased region" description="Low complexity" evidence="1">
    <location>
        <begin position="259"/>
        <end position="270"/>
    </location>
</feature>
<accession>A0A444X086</accession>
<organism evidence="2 3">
    <name type="scientific">Arachis hypogaea</name>
    <name type="common">Peanut</name>
    <dbReference type="NCBI Taxonomy" id="3818"/>
    <lineage>
        <taxon>Eukaryota</taxon>
        <taxon>Viridiplantae</taxon>
        <taxon>Streptophyta</taxon>
        <taxon>Embryophyta</taxon>
        <taxon>Tracheophyta</taxon>
        <taxon>Spermatophyta</taxon>
        <taxon>Magnoliopsida</taxon>
        <taxon>eudicotyledons</taxon>
        <taxon>Gunneridae</taxon>
        <taxon>Pentapetalae</taxon>
        <taxon>rosids</taxon>
        <taxon>fabids</taxon>
        <taxon>Fabales</taxon>
        <taxon>Fabaceae</taxon>
        <taxon>Papilionoideae</taxon>
        <taxon>50 kb inversion clade</taxon>
        <taxon>dalbergioids sensu lato</taxon>
        <taxon>Dalbergieae</taxon>
        <taxon>Pterocarpus clade</taxon>
        <taxon>Arachis</taxon>
    </lineage>
</organism>
<reference evidence="2 3" key="1">
    <citation type="submission" date="2019-01" db="EMBL/GenBank/DDBJ databases">
        <title>Sequencing of cultivated peanut Arachis hypogaea provides insights into genome evolution and oil improvement.</title>
        <authorList>
            <person name="Chen X."/>
        </authorList>
    </citation>
    <scope>NUCLEOTIDE SEQUENCE [LARGE SCALE GENOMIC DNA]</scope>
    <source>
        <strain evidence="3">cv. Fuhuasheng</strain>
        <tissue evidence="2">Leaves</tissue>
    </source>
</reference>
<name>A0A444X086_ARAHY</name>
<evidence type="ECO:0000256" key="1">
    <source>
        <dbReference type="SAM" id="MobiDB-lite"/>
    </source>
</evidence>
<protein>
    <submittedName>
        <fullName evidence="2">Uncharacterized protein</fullName>
    </submittedName>
</protein>
<feature type="region of interest" description="Disordered" evidence="1">
    <location>
        <begin position="247"/>
        <end position="280"/>
    </location>
</feature>
<evidence type="ECO:0000313" key="3">
    <source>
        <dbReference type="Proteomes" id="UP000289738"/>
    </source>
</evidence>
<gene>
    <name evidence="2" type="ORF">Ahy_B10g101734</name>
</gene>
<feature type="region of interest" description="Disordered" evidence="1">
    <location>
        <begin position="331"/>
        <end position="387"/>
    </location>
</feature>
<dbReference type="Proteomes" id="UP000289738">
    <property type="component" value="Chromosome B10"/>
</dbReference>